<evidence type="ECO:0000313" key="2">
    <source>
        <dbReference type="Proteomes" id="UP000043763"/>
    </source>
</evidence>
<sequence length="104" mass="12254">MTTFTLDSITKKILENTNFSKTSSEAIAKFIIKDASFSLEGGFFSRRYDKEKKELIIDLNIKVIVNLFKEFTTKELVDFIKNKNYLFFKEKIMAKGPNYILYRM</sequence>
<name>A0A0G4KAP8_9SPIR</name>
<evidence type="ECO:0000313" key="1">
    <source>
        <dbReference type="EMBL" id="CRF35397.1"/>
    </source>
</evidence>
<dbReference type="RefSeq" id="WP_048596007.1">
    <property type="nucleotide sequence ID" value="NZ_CVLB01000003.1"/>
</dbReference>
<dbReference type="AlphaFoldDB" id="A0A0G4KAP8"/>
<protein>
    <submittedName>
        <fullName evidence="1">Uncharacterized protein</fullName>
    </submittedName>
</protein>
<gene>
    <name evidence="1" type="ORF">BRSU_2628</name>
</gene>
<reference evidence="2" key="1">
    <citation type="submission" date="2015-04" db="EMBL/GenBank/DDBJ databases">
        <authorList>
            <person name="Mushtaq Mamoona"/>
        </authorList>
    </citation>
    <scope>NUCLEOTIDE SEQUENCE [LARGE SCALE GENOMIC DNA]</scope>
    <source>
        <strain evidence="2">AN4859/03</strain>
    </source>
</reference>
<proteinExistence type="predicted"/>
<dbReference type="Proteomes" id="UP000043763">
    <property type="component" value="Unassembled WGS sequence"/>
</dbReference>
<accession>A0A0G4KAP8</accession>
<organism evidence="1 2">
    <name type="scientific">Brachyspira suanatina</name>
    <dbReference type="NCBI Taxonomy" id="381802"/>
    <lineage>
        <taxon>Bacteria</taxon>
        <taxon>Pseudomonadati</taxon>
        <taxon>Spirochaetota</taxon>
        <taxon>Spirochaetia</taxon>
        <taxon>Brachyspirales</taxon>
        <taxon>Brachyspiraceae</taxon>
        <taxon>Brachyspira</taxon>
    </lineage>
</organism>
<keyword evidence="2" id="KW-1185">Reference proteome</keyword>
<dbReference type="EMBL" id="CVLB01000003">
    <property type="protein sequence ID" value="CRF35397.1"/>
    <property type="molecule type" value="Genomic_DNA"/>
</dbReference>
<dbReference type="OrthoDB" id="308348at2"/>